<evidence type="ECO:0000256" key="1">
    <source>
        <dbReference type="SAM" id="MobiDB-lite"/>
    </source>
</evidence>
<sequence>MSCEVPLVEICACRDAGADEQSHRTEEAASSAESLENVAAPQTLGRHVSNGRKDEPAVHRASRATWASGAHCTSASTAPCSPCISALNQHILQASAHPHHAIAPVAALAHVPGCEGRHASAEHAGVRSLDQRIVSAMQHGDSTPGPPHRDGMGDGMAHRSDPRRTPR</sequence>
<evidence type="ECO:0000313" key="2">
    <source>
        <dbReference type="EMBL" id="KXJ89292.1"/>
    </source>
</evidence>
<organism evidence="2 3">
    <name type="scientific">Microdochium bolleyi</name>
    <dbReference type="NCBI Taxonomy" id="196109"/>
    <lineage>
        <taxon>Eukaryota</taxon>
        <taxon>Fungi</taxon>
        <taxon>Dikarya</taxon>
        <taxon>Ascomycota</taxon>
        <taxon>Pezizomycotina</taxon>
        <taxon>Sordariomycetes</taxon>
        <taxon>Xylariomycetidae</taxon>
        <taxon>Xylariales</taxon>
        <taxon>Microdochiaceae</taxon>
        <taxon>Microdochium</taxon>
    </lineage>
</organism>
<gene>
    <name evidence="2" type="ORF">Micbo1qcDRAFT_177166</name>
</gene>
<proteinExistence type="predicted"/>
<dbReference type="Proteomes" id="UP000070501">
    <property type="component" value="Unassembled WGS sequence"/>
</dbReference>
<dbReference type="InParanoid" id="A0A136IWL4"/>
<dbReference type="EMBL" id="KQ964255">
    <property type="protein sequence ID" value="KXJ89292.1"/>
    <property type="molecule type" value="Genomic_DNA"/>
</dbReference>
<name>A0A136IWL4_9PEZI</name>
<feature type="compositionally biased region" description="Basic and acidic residues" evidence="1">
    <location>
        <begin position="147"/>
        <end position="167"/>
    </location>
</feature>
<accession>A0A136IWL4</accession>
<keyword evidence="3" id="KW-1185">Reference proteome</keyword>
<evidence type="ECO:0000313" key="3">
    <source>
        <dbReference type="Proteomes" id="UP000070501"/>
    </source>
</evidence>
<dbReference type="AlphaFoldDB" id="A0A136IWL4"/>
<reference evidence="3" key="1">
    <citation type="submission" date="2016-02" db="EMBL/GenBank/DDBJ databases">
        <title>Draft genome sequence of Microdochium bolleyi, a fungal endophyte of beachgrass.</title>
        <authorList>
            <consortium name="DOE Joint Genome Institute"/>
            <person name="David A.S."/>
            <person name="May G."/>
            <person name="Haridas S."/>
            <person name="Lim J."/>
            <person name="Wang M."/>
            <person name="Labutti K."/>
            <person name="Lipzen A."/>
            <person name="Barry K."/>
            <person name="Grigoriev I.V."/>
        </authorList>
    </citation>
    <scope>NUCLEOTIDE SEQUENCE [LARGE SCALE GENOMIC DNA]</scope>
    <source>
        <strain evidence="3">J235TASD1</strain>
    </source>
</reference>
<feature type="region of interest" description="Disordered" evidence="1">
    <location>
        <begin position="137"/>
        <end position="167"/>
    </location>
</feature>
<protein>
    <submittedName>
        <fullName evidence="2">Uncharacterized protein</fullName>
    </submittedName>
</protein>